<dbReference type="Gene3D" id="3.40.50.300">
    <property type="entry name" value="P-loop containing nucleotide triphosphate hydrolases"/>
    <property type="match status" value="1"/>
</dbReference>
<proteinExistence type="predicted"/>
<dbReference type="Pfam" id="PF13175">
    <property type="entry name" value="AAA_15"/>
    <property type="match status" value="2"/>
</dbReference>
<dbReference type="InterPro" id="IPR003593">
    <property type="entry name" value="AAA+_ATPase"/>
</dbReference>
<dbReference type="InterPro" id="IPR041685">
    <property type="entry name" value="AAA_GajA/Old/RecF-like"/>
</dbReference>
<reference evidence="2" key="1">
    <citation type="submission" date="2018-08" db="EMBL/GenBank/DDBJ databases">
        <title>Complete genome sequence of Acinetobacter baumannii strain WM99c.</title>
        <authorList>
            <person name="Nigro S.J."/>
            <person name="Wick R.R."/>
            <person name="Holt K.E."/>
            <person name="Hall R.M."/>
        </authorList>
    </citation>
    <scope>NUCLEOTIDE SEQUENCE</scope>
    <source>
        <strain evidence="2">WM99c</strain>
    </source>
</reference>
<evidence type="ECO:0000313" key="2">
    <source>
        <dbReference type="EMBL" id="AXQ89353.1"/>
    </source>
</evidence>
<dbReference type="InterPro" id="IPR051396">
    <property type="entry name" value="Bact_Antivir_Def_Nuclease"/>
</dbReference>
<evidence type="ECO:0000259" key="1">
    <source>
        <dbReference type="SMART" id="SM00382"/>
    </source>
</evidence>
<dbReference type="AlphaFoldDB" id="A0A385ET83"/>
<dbReference type="SMART" id="SM00382">
    <property type="entry name" value="AAA"/>
    <property type="match status" value="1"/>
</dbReference>
<dbReference type="SUPFAM" id="SSF52540">
    <property type="entry name" value="P-loop containing nucleoside triphosphate hydrolases"/>
    <property type="match status" value="1"/>
</dbReference>
<organism evidence="2">
    <name type="scientific">Acinetobacter baumannii WM99c</name>
    <dbReference type="NCBI Taxonomy" id="945555"/>
    <lineage>
        <taxon>Bacteria</taxon>
        <taxon>Pseudomonadati</taxon>
        <taxon>Pseudomonadota</taxon>
        <taxon>Gammaproteobacteria</taxon>
        <taxon>Moraxellales</taxon>
        <taxon>Moraxellaceae</taxon>
        <taxon>Acinetobacter</taxon>
        <taxon>Acinetobacter calcoaceticus/baumannii complex</taxon>
    </lineage>
</organism>
<gene>
    <name evidence="2" type="primary">recF_2</name>
    <name evidence="2" type="ORF">BSF95_00958</name>
</gene>
<dbReference type="PANTHER" id="PTHR43581">
    <property type="entry name" value="ATP/GTP PHOSPHATASE"/>
    <property type="match status" value="1"/>
</dbReference>
<protein>
    <submittedName>
        <fullName evidence="2">DNA replication and repair protein RecF</fullName>
    </submittedName>
</protein>
<sequence length="573" mass="66278">MTSNITQLKKIKVNHFRGLKNIEINLGDRLTVICGKNGTSKSTILGMIAQIFNFDKNHFDGSDINFKTLAGKNFKSSFREHFRFSKTYDLPGTMDVEFEIFDAYFKKIIPDLKLRLYGSEDRPQSRPVVRDNLKVDAEDNSSRNVTHPLIYLSLKRLMPIAERSKYSLNSEEVEYFTRISREFTITNNRLLGKISGTTVSKTTGTIESAVVHGNNYDHESVSVGEDNTGQILMALFSFQKLKEEYVDYHGGILLIDEIDAGLFPAAQVELIKILESFAKRLNLQIIFTTHSPIVIQNIFEKSKYDKSNNKTIYLTDTYGGVEVAENYSWDKIYADLFIDTIQFDVEKKIPKTNIYYEDDEAYEFFKALIRERNINKIIDPMKEITLGCKSYMDLIKRNVAEFSRNSIIIFDGDEKEGNKFKNTLCLPGTLPPDQLLFDFLYRLPADDMYWKNNKISFSKPVFLRIASPILEFFNLDQTPTENYDLETIILEKRASSSESGGKAREKFKNFYKNEIIQSLIKGKISDNPFRVMIDYNPEKYNTFQEDFKKTLLYVISTNHPTMKDSIKDFLKIK</sequence>
<dbReference type="PANTHER" id="PTHR43581:SF4">
    <property type="entry name" value="ATP_GTP PHOSPHATASE"/>
    <property type="match status" value="1"/>
</dbReference>
<feature type="domain" description="AAA+ ATPase" evidence="1">
    <location>
        <begin position="27"/>
        <end position="309"/>
    </location>
</feature>
<dbReference type="InterPro" id="IPR027417">
    <property type="entry name" value="P-loop_NTPase"/>
</dbReference>
<dbReference type="RefSeq" id="WP_000203259.1">
    <property type="nucleotide sequence ID" value="NZ_AERY01000004.1"/>
</dbReference>
<dbReference type="EMBL" id="CP031743">
    <property type="protein sequence ID" value="AXQ89353.1"/>
    <property type="molecule type" value="Genomic_DNA"/>
</dbReference>
<dbReference type="CDD" id="cd00267">
    <property type="entry name" value="ABC_ATPase"/>
    <property type="match status" value="1"/>
</dbReference>
<name>A0A385ET83_ACIBA</name>
<accession>A0A385ET83</accession>